<keyword evidence="3" id="KW-1185">Reference proteome</keyword>
<reference evidence="2 3" key="1">
    <citation type="journal article" date="2010" name="BMC Genomics">
        <title>The complete genome of Zunongwangia profunda SM-A87 reveals its adaptation to the deep-sea environment and ecological role in sedimentary organic nitrogen degradation.</title>
        <authorList>
            <person name="Qin Q.L."/>
            <person name="Zhang X.Y."/>
            <person name="Wang X.M."/>
            <person name="Liu G.M."/>
            <person name="Chen X.L."/>
            <person name="Xie B.B."/>
            <person name="Dang H.Y."/>
            <person name="Zhou B.C."/>
            <person name="Yu J."/>
            <person name="Zhang Y.Z."/>
        </authorList>
    </citation>
    <scope>NUCLEOTIDE SEQUENCE [LARGE SCALE GENOMIC DNA]</scope>
    <source>
        <strain evidence="3">DSM 18752 / CCTCC AB 206139 / SM-A87</strain>
    </source>
</reference>
<dbReference type="HOGENOM" id="CLU_025617_1_0_10"/>
<dbReference type="eggNOG" id="COG2327">
    <property type="taxonomic scope" value="Bacteria"/>
</dbReference>
<dbReference type="Pfam" id="PF04230">
    <property type="entry name" value="PS_pyruv_trans"/>
    <property type="match status" value="1"/>
</dbReference>
<dbReference type="InterPro" id="IPR007345">
    <property type="entry name" value="Polysacch_pyruvyl_Trfase"/>
</dbReference>
<accession>D5BFH1</accession>
<evidence type="ECO:0000313" key="3">
    <source>
        <dbReference type="Proteomes" id="UP000001654"/>
    </source>
</evidence>
<protein>
    <submittedName>
        <fullName evidence="2">WfeP</fullName>
    </submittedName>
</protein>
<evidence type="ECO:0000313" key="2">
    <source>
        <dbReference type="EMBL" id="ADF50915.1"/>
    </source>
</evidence>
<dbReference type="EMBL" id="CP001650">
    <property type="protein sequence ID" value="ADF50915.1"/>
    <property type="molecule type" value="Genomic_DNA"/>
</dbReference>
<sequence>MLKWKTMRALSYLPIFRVLPLVSVETFKRKYIKDFTKDIYTDQALKNVIDRERFRGYVVGSDQIWNYTAAPQITDAFLSFVTDKSDIKRVSYAASFGREQWKYPETETKECKNLVQQFDGVSVREKSGVTLCKDFLGVDANHHLDPTMLLSKEDYIDIIESSKVAPSNGKLLLYILDATEERQKIVNAVQKELNLEPYGIRQFKKIKILKNALKGIYPSVQQWLKSFYDAEFVVTDSFHGTIFSIIFNKPFISLGNKERGMARFESLLSDLGLLSRLVTVSDQVTVEMIRQEIDWDLVDAKIAKAKDVGIDYLNEKLK</sequence>
<dbReference type="Proteomes" id="UP000001654">
    <property type="component" value="Chromosome"/>
</dbReference>
<name>D5BFH1_ZUNPS</name>
<dbReference type="STRING" id="655815.ZPR_0558"/>
<gene>
    <name evidence="2" type="ordered locus">ZPR_0558</name>
</gene>
<dbReference type="AlphaFoldDB" id="D5BFH1"/>
<dbReference type="KEGG" id="zpr:ZPR_0558"/>
<organism evidence="2 3">
    <name type="scientific">Zunongwangia profunda (strain DSM 18752 / CCTCC AB 206139 / SM-A87)</name>
    <name type="common">Wangia profunda</name>
    <dbReference type="NCBI Taxonomy" id="655815"/>
    <lineage>
        <taxon>Bacteria</taxon>
        <taxon>Pseudomonadati</taxon>
        <taxon>Bacteroidota</taxon>
        <taxon>Flavobacteriia</taxon>
        <taxon>Flavobacteriales</taxon>
        <taxon>Flavobacteriaceae</taxon>
        <taxon>Zunongwangia</taxon>
    </lineage>
</organism>
<feature type="domain" description="Polysaccharide pyruvyl transferase" evidence="1">
    <location>
        <begin position="40"/>
        <end position="257"/>
    </location>
</feature>
<evidence type="ECO:0000259" key="1">
    <source>
        <dbReference type="Pfam" id="PF04230"/>
    </source>
</evidence>
<proteinExistence type="predicted"/>